<dbReference type="PANTHER" id="PTHR42988:SF2">
    <property type="entry name" value="CYCLIC NUCLEOTIDE PHOSPHODIESTERASE CBUA0032-RELATED"/>
    <property type="match status" value="1"/>
</dbReference>
<gene>
    <name evidence="6" type="ORF">ID854_03110</name>
</gene>
<dbReference type="Gene3D" id="3.60.21.10">
    <property type="match status" value="1"/>
</dbReference>
<sequence length="124" mass="14355">MQVIHPTDIHLTQSREQKILGINPYDNFDLVCEEIGKNPSLTQSKLIIVSGDIANDGDVESYRYFLHKMELLKIPCIVILGNHDQKNNFDLSLKKQQTQYCRIYAPPRYTGWHTSCGQLHVEQR</sequence>
<comment type="similarity">
    <text evidence="4">Belongs to the cyclic nucleotide phosphodiesterase class-III family.</text>
</comment>
<organism evidence="6">
    <name type="scientific">Xenorhabdus szentirmaii</name>
    <dbReference type="NCBI Taxonomy" id="290112"/>
    <lineage>
        <taxon>Bacteria</taxon>
        <taxon>Pseudomonadati</taxon>
        <taxon>Pseudomonadota</taxon>
        <taxon>Gammaproteobacteria</taxon>
        <taxon>Enterobacterales</taxon>
        <taxon>Morganellaceae</taxon>
        <taxon>Xenorhabdus</taxon>
    </lineage>
</organism>
<keyword evidence="2" id="KW-0378">Hydrolase</keyword>
<feature type="domain" description="Calcineurin-like phosphoesterase" evidence="5">
    <location>
        <begin position="1"/>
        <end position="94"/>
    </location>
</feature>
<reference evidence="6" key="2">
    <citation type="journal article" date="2024" name="Toxins">
        <title>Genome Sequence Analysis of Native Xenorhabdus Strains Isolated from Entomopathogenic Nematodes in Argentina.</title>
        <authorList>
            <person name="Palma L."/>
            <person name="Frizzo L."/>
            <person name="Kaiser S."/>
            <person name="Berry C."/>
            <person name="Caballero P."/>
            <person name="Bode H.B."/>
            <person name="Del Valle E.E."/>
        </authorList>
    </citation>
    <scope>NUCLEOTIDE SEQUENCE</scope>
    <source>
        <strain evidence="6">M</strain>
    </source>
</reference>
<dbReference type="InterPro" id="IPR004843">
    <property type="entry name" value="Calcineurin-like_PHP"/>
</dbReference>
<proteinExistence type="inferred from homology"/>
<name>A0AAW3YN69_9GAMM</name>
<comment type="caution">
    <text evidence="6">The sequence shown here is derived from an EMBL/GenBank/DDBJ whole genome shotgun (WGS) entry which is preliminary data.</text>
</comment>
<dbReference type="InterPro" id="IPR029052">
    <property type="entry name" value="Metallo-depent_PP-like"/>
</dbReference>
<evidence type="ECO:0000256" key="4">
    <source>
        <dbReference type="ARBA" id="ARBA00025742"/>
    </source>
</evidence>
<evidence type="ECO:0000313" key="6">
    <source>
        <dbReference type="EMBL" id="MBD2799475.1"/>
    </source>
</evidence>
<keyword evidence="3" id="KW-0408">Iron</keyword>
<evidence type="ECO:0000256" key="1">
    <source>
        <dbReference type="ARBA" id="ARBA00022723"/>
    </source>
</evidence>
<dbReference type="InterPro" id="IPR050884">
    <property type="entry name" value="CNP_phosphodiesterase-III"/>
</dbReference>
<reference evidence="6" key="1">
    <citation type="submission" date="2020-09" db="EMBL/GenBank/DDBJ databases">
        <authorList>
            <person name="Palma L."/>
            <person name="Caballero P."/>
            <person name="Berry C."/>
            <person name="Del Valle E."/>
        </authorList>
    </citation>
    <scope>NUCLEOTIDE SEQUENCE</scope>
    <source>
        <strain evidence="6">M</strain>
    </source>
</reference>
<keyword evidence="1" id="KW-0479">Metal-binding</keyword>
<protein>
    <submittedName>
        <fullName evidence="6">Metallophosphoesterase</fullName>
    </submittedName>
</protein>
<dbReference type="SUPFAM" id="SSF56300">
    <property type="entry name" value="Metallo-dependent phosphatases"/>
    <property type="match status" value="1"/>
</dbReference>
<dbReference type="RefSeq" id="WP_323859846.1">
    <property type="nucleotide sequence ID" value="NZ_JACXBF010000091.1"/>
</dbReference>
<evidence type="ECO:0000259" key="5">
    <source>
        <dbReference type="Pfam" id="PF00149"/>
    </source>
</evidence>
<dbReference type="Pfam" id="PF00149">
    <property type="entry name" value="Metallophos"/>
    <property type="match status" value="1"/>
</dbReference>
<dbReference type="EMBL" id="JACXBF010000091">
    <property type="protein sequence ID" value="MBD2799475.1"/>
    <property type="molecule type" value="Genomic_DNA"/>
</dbReference>
<dbReference type="PANTHER" id="PTHR42988">
    <property type="entry name" value="PHOSPHOHYDROLASE"/>
    <property type="match status" value="1"/>
</dbReference>
<accession>A0AAW3YN69</accession>
<dbReference type="Proteomes" id="UP001193920">
    <property type="component" value="Unassembled WGS sequence"/>
</dbReference>
<evidence type="ECO:0000256" key="3">
    <source>
        <dbReference type="ARBA" id="ARBA00023004"/>
    </source>
</evidence>
<dbReference type="GO" id="GO:0046872">
    <property type="term" value="F:metal ion binding"/>
    <property type="evidence" value="ECO:0007669"/>
    <property type="project" value="UniProtKB-KW"/>
</dbReference>
<dbReference type="AlphaFoldDB" id="A0AAW3YN69"/>
<dbReference type="GO" id="GO:0016787">
    <property type="term" value="F:hydrolase activity"/>
    <property type="evidence" value="ECO:0007669"/>
    <property type="project" value="UniProtKB-KW"/>
</dbReference>
<evidence type="ECO:0000256" key="2">
    <source>
        <dbReference type="ARBA" id="ARBA00022801"/>
    </source>
</evidence>